<feature type="region of interest" description="Disordered" evidence="1">
    <location>
        <begin position="96"/>
        <end position="126"/>
    </location>
</feature>
<feature type="region of interest" description="Disordered" evidence="1">
    <location>
        <begin position="53"/>
        <end position="80"/>
    </location>
</feature>
<feature type="region of interest" description="Disordered" evidence="1">
    <location>
        <begin position="204"/>
        <end position="227"/>
    </location>
</feature>
<protein>
    <submittedName>
        <fullName evidence="2">Uncharacterized protein</fullName>
    </submittedName>
</protein>
<reference evidence="2" key="1">
    <citation type="submission" date="2020-02" db="EMBL/GenBank/DDBJ databases">
        <authorList>
            <person name="Meier V. D."/>
        </authorList>
    </citation>
    <scope>NUCLEOTIDE SEQUENCE</scope>
    <source>
        <strain evidence="2">AVDCRST_MAG71</strain>
    </source>
</reference>
<name>A0A6J4KUU6_9GAMM</name>
<dbReference type="AlphaFoldDB" id="A0A6J4KUU6"/>
<accession>A0A6J4KUU6</accession>
<evidence type="ECO:0000313" key="2">
    <source>
        <dbReference type="EMBL" id="CAA9315958.1"/>
    </source>
</evidence>
<feature type="compositionally biased region" description="Basic residues" evidence="1">
    <location>
        <begin position="55"/>
        <end position="66"/>
    </location>
</feature>
<sequence length="227" mass="25688">MQSSYRLQCDPRVITDASVRNESRFKLMSSVFRRVRTERLIWPQLRDSSRCTVGRSRRFSDRHHSRTHEMPSGRKATGLPSAALDGLFPQRRCPATGPGRIHERRSLPAPSIDPATGEREPVTQPFVMLPPGDGVGVRYAPLELEQHRAALLARRQFVGGPEVDGFDIAQQLERRWLVHAEDRFLQDSTSMAEGRWPDGIPRLEPQNQRTGPAPALIAAKQLSQRTR</sequence>
<gene>
    <name evidence="2" type="ORF">AVDCRST_MAG71-1002</name>
</gene>
<evidence type="ECO:0000256" key="1">
    <source>
        <dbReference type="SAM" id="MobiDB-lite"/>
    </source>
</evidence>
<organism evidence="2">
    <name type="scientific">uncultured Lysobacter sp</name>
    <dbReference type="NCBI Taxonomy" id="271060"/>
    <lineage>
        <taxon>Bacteria</taxon>
        <taxon>Pseudomonadati</taxon>
        <taxon>Pseudomonadota</taxon>
        <taxon>Gammaproteobacteria</taxon>
        <taxon>Lysobacterales</taxon>
        <taxon>Lysobacteraceae</taxon>
        <taxon>Lysobacter</taxon>
        <taxon>environmental samples</taxon>
    </lineage>
</organism>
<proteinExistence type="predicted"/>
<dbReference type="EMBL" id="CADCUA010000267">
    <property type="protein sequence ID" value="CAA9315958.1"/>
    <property type="molecule type" value="Genomic_DNA"/>
</dbReference>